<dbReference type="Proteomes" id="UP000681720">
    <property type="component" value="Unassembled WGS sequence"/>
</dbReference>
<comment type="caution">
    <text evidence="3">The sequence shown here is derived from an EMBL/GenBank/DDBJ whole genome shotgun (WGS) entry which is preliminary data.</text>
</comment>
<sequence>MSNVKIIKPIPKYANVVNGNSPQTTATIKPLAVAATTLKEGSVVYLLHQLPYNFLLTDF</sequence>
<gene>
    <name evidence="1" type="ORF">BYL167_LOCUS34490</name>
    <name evidence="5" type="ORF">BYL167_LOCUS45794</name>
    <name evidence="2" type="ORF">GIL414_LOCUS40524</name>
    <name evidence="3" type="ORF">GIL414_LOCUS42323</name>
    <name evidence="4" type="ORF">SMN809_LOCUS42698</name>
    <name evidence="6" type="ORF">SMN809_LOCUS50013</name>
</gene>
<evidence type="ECO:0000313" key="1">
    <source>
        <dbReference type="EMBL" id="CAF4467304.1"/>
    </source>
</evidence>
<organism evidence="3 7">
    <name type="scientific">Rotaria magnacalcarata</name>
    <dbReference type="NCBI Taxonomy" id="392030"/>
    <lineage>
        <taxon>Eukaryota</taxon>
        <taxon>Metazoa</taxon>
        <taxon>Spiralia</taxon>
        <taxon>Gnathifera</taxon>
        <taxon>Rotifera</taxon>
        <taxon>Eurotatoria</taxon>
        <taxon>Bdelloidea</taxon>
        <taxon>Philodinida</taxon>
        <taxon>Philodinidae</taxon>
        <taxon>Rotaria</taxon>
    </lineage>
</organism>
<dbReference type="EMBL" id="CAJOBH010069965">
    <property type="protein sequence ID" value="CAF4467304.1"/>
    <property type="molecule type" value="Genomic_DNA"/>
</dbReference>
<dbReference type="Proteomes" id="UP000676336">
    <property type="component" value="Unassembled WGS sequence"/>
</dbReference>
<dbReference type="EMBL" id="CAJOBJ010112624">
    <property type="protein sequence ID" value="CAF4638443.1"/>
    <property type="molecule type" value="Genomic_DNA"/>
</dbReference>
<proteinExistence type="predicted"/>
<accession>A0A8S2ZYC2</accession>
<feature type="non-terminal residue" evidence="3">
    <location>
        <position position="59"/>
    </location>
</feature>
<dbReference type="Proteomes" id="UP000681967">
    <property type="component" value="Unassembled WGS sequence"/>
</dbReference>
<protein>
    <submittedName>
        <fullName evidence="3">Uncharacterized protein</fullName>
    </submittedName>
</protein>
<evidence type="ECO:0000313" key="7">
    <source>
        <dbReference type="Proteomes" id="UP000681720"/>
    </source>
</evidence>
<dbReference type="EMBL" id="CAJOBJ010122292">
    <property type="protein sequence ID" value="CAF4682114.1"/>
    <property type="molecule type" value="Genomic_DNA"/>
</dbReference>
<name>A0A8S2ZYC2_9BILA</name>
<dbReference type="EMBL" id="CAJOBI010164540">
    <property type="protein sequence ID" value="CAF4864258.1"/>
    <property type="molecule type" value="Genomic_DNA"/>
</dbReference>
<evidence type="ECO:0000313" key="3">
    <source>
        <dbReference type="EMBL" id="CAF4682114.1"/>
    </source>
</evidence>
<evidence type="ECO:0000313" key="2">
    <source>
        <dbReference type="EMBL" id="CAF4638443.1"/>
    </source>
</evidence>
<dbReference type="EMBL" id="CAJOBH010127960">
    <property type="protein sequence ID" value="CAF4743455.1"/>
    <property type="molecule type" value="Genomic_DNA"/>
</dbReference>
<dbReference type="EMBL" id="CAJOBI010123880">
    <property type="protein sequence ID" value="CAF4691786.1"/>
    <property type="molecule type" value="Genomic_DNA"/>
</dbReference>
<evidence type="ECO:0000313" key="6">
    <source>
        <dbReference type="EMBL" id="CAF4864258.1"/>
    </source>
</evidence>
<reference evidence="3" key="1">
    <citation type="submission" date="2021-02" db="EMBL/GenBank/DDBJ databases">
        <authorList>
            <person name="Nowell W R."/>
        </authorList>
    </citation>
    <scope>NUCLEOTIDE SEQUENCE</scope>
</reference>
<evidence type="ECO:0000313" key="5">
    <source>
        <dbReference type="EMBL" id="CAF4743455.1"/>
    </source>
</evidence>
<evidence type="ECO:0000313" key="4">
    <source>
        <dbReference type="EMBL" id="CAF4691786.1"/>
    </source>
</evidence>
<dbReference type="AlphaFoldDB" id="A0A8S2ZYC2"/>